<accession>A0AAV3U1P0</accession>
<dbReference type="Gene3D" id="1.25.40.10">
    <property type="entry name" value="Tetratricopeptide repeat domain"/>
    <property type="match status" value="2"/>
</dbReference>
<dbReference type="Pfam" id="PF13432">
    <property type="entry name" value="TPR_16"/>
    <property type="match status" value="2"/>
</dbReference>
<gene>
    <name evidence="5" type="ORF">GCM10025791_19020</name>
</gene>
<dbReference type="InterPro" id="IPR051685">
    <property type="entry name" value="Ycf3/AcsC/BcsC/TPR_MFPF"/>
</dbReference>
<name>A0AAV3U1P0_9ALTE</name>
<keyword evidence="2 3" id="KW-0802">TPR repeat</keyword>
<evidence type="ECO:0000256" key="3">
    <source>
        <dbReference type="PROSITE-ProRule" id="PRU00339"/>
    </source>
</evidence>
<dbReference type="PANTHER" id="PTHR44943">
    <property type="entry name" value="CELLULOSE SYNTHASE OPERON PROTEIN C"/>
    <property type="match status" value="1"/>
</dbReference>
<keyword evidence="1" id="KW-0677">Repeat</keyword>
<sequence length="598" mass="66620">MSWQEPLKVFIGLILLGFPVALIFAWAFELTPEGVKLTESVADGESIHKETGKKLEIAILVGIGLIVALFGYQQFTASDSSVTTNSATNYSGNGPAAGVGGDSIAVLPFVDLSPDGDQEYFSDGISEEILNVLVRIPKLKVAGRTSSFSFKGKNQDLRDIGAALNVDHVLEGSVRKAGARLRITAQLIRSNDGFHVWSETYDRELTDIFAIQDDIAKNVADAMAKSLGIAAGQSLVGSRTDDPIAYDNYLKAHELYRQRGEDNLRKARNLLADAIARDPNFADAWAEMGLILETYPWYVTGYRYDNSELWASALDAAEQMARRALAIDPENVQALSVLGEAYTQRHDYVRAFEYYDRISALGANIVVLGPWAQTLIQVGYFDEAEKVARASVAVDPLNAIEQNSLGWSLAVQGRYDDAMAVWSNHIDRDTEYRITFPYFNLARLFIVLGRYQDANDLIERVFKNSPNYSESEREQNLASMANLRKLAAGDLTPDEYVKIEGDPVLAYTSESLIKQLNEPAPAVKKLEALWLKDDVELKLFMLTNDSYEIAFQNPTWQQAVRDSGVLKLWQARGFPYFCEAKGEDDFQCYADRVLRKQT</sequence>
<dbReference type="AlphaFoldDB" id="A0AAV3U1P0"/>
<keyword evidence="4" id="KW-0472">Membrane</keyword>
<evidence type="ECO:0000256" key="1">
    <source>
        <dbReference type="ARBA" id="ARBA00022737"/>
    </source>
</evidence>
<dbReference type="EMBL" id="BAABLX010000011">
    <property type="protein sequence ID" value="GAA4940824.1"/>
    <property type="molecule type" value="Genomic_DNA"/>
</dbReference>
<dbReference type="PROSITE" id="PS50005">
    <property type="entry name" value="TPR"/>
    <property type="match status" value="2"/>
</dbReference>
<evidence type="ECO:0000313" key="6">
    <source>
        <dbReference type="Proteomes" id="UP001409585"/>
    </source>
</evidence>
<organism evidence="5 6">
    <name type="scientific">Halioxenophilus aromaticivorans</name>
    <dbReference type="NCBI Taxonomy" id="1306992"/>
    <lineage>
        <taxon>Bacteria</taxon>
        <taxon>Pseudomonadati</taxon>
        <taxon>Pseudomonadota</taxon>
        <taxon>Gammaproteobacteria</taxon>
        <taxon>Alteromonadales</taxon>
        <taxon>Alteromonadaceae</taxon>
        <taxon>Halioxenophilus</taxon>
    </lineage>
</organism>
<dbReference type="Proteomes" id="UP001409585">
    <property type="component" value="Unassembled WGS sequence"/>
</dbReference>
<dbReference type="SUPFAM" id="SSF48452">
    <property type="entry name" value="TPR-like"/>
    <property type="match status" value="1"/>
</dbReference>
<feature type="repeat" description="TPR" evidence="3">
    <location>
        <begin position="332"/>
        <end position="365"/>
    </location>
</feature>
<proteinExistence type="predicted"/>
<evidence type="ECO:0008006" key="7">
    <source>
        <dbReference type="Google" id="ProtNLM"/>
    </source>
</evidence>
<feature type="repeat" description="TPR" evidence="3">
    <location>
        <begin position="435"/>
        <end position="468"/>
    </location>
</feature>
<dbReference type="RefSeq" id="WP_345420727.1">
    <property type="nucleotide sequence ID" value="NZ_AP031496.1"/>
</dbReference>
<dbReference type="SMART" id="SM00028">
    <property type="entry name" value="TPR"/>
    <property type="match status" value="3"/>
</dbReference>
<reference evidence="6" key="1">
    <citation type="journal article" date="2019" name="Int. J. Syst. Evol. Microbiol.">
        <title>The Global Catalogue of Microorganisms (GCM) 10K type strain sequencing project: providing services to taxonomists for standard genome sequencing and annotation.</title>
        <authorList>
            <consortium name="The Broad Institute Genomics Platform"/>
            <consortium name="The Broad Institute Genome Sequencing Center for Infectious Disease"/>
            <person name="Wu L."/>
            <person name="Ma J."/>
        </authorList>
    </citation>
    <scope>NUCLEOTIDE SEQUENCE [LARGE SCALE GENOMIC DNA]</scope>
    <source>
        <strain evidence="6">JCM 19134</strain>
    </source>
</reference>
<evidence type="ECO:0000256" key="2">
    <source>
        <dbReference type="ARBA" id="ARBA00022803"/>
    </source>
</evidence>
<protein>
    <recommendedName>
        <fullName evidence="7">Tetratricopeptide repeat protein</fullName>
    </recommendedName>
</protein>
<dbReference type="InterPro" id="IPR019734">
    <property type="entry name" value="TPR_rpt"/>
</dbReference>
<evidence type="ECO:0000313" key="5">
    <source>
        <dbReference type="EMBL" id="GAA4940824.1"/>
    </source>
</evidence>
<comment type="caution">
    <text evidence="5">The sequence shown here is derived from an EMBL/GenBank/DDBJ whole genome shotgun (WGS) entry which is preliminary data.</text>
</comment>
<keyword evidence="4" id="KW-0812">Transmembrane</keyword>
<dbReference type="PANTHER" id="PTHR44943:SF8">
    <property type="entry name" value="TPR REPEAT-CONTAINING PROTEIN MJ0263"/>
    <property type="match status" value="1"/>
</dbReference>
<feature type="transmembrane region" description="Helical" evidence="4">
    <location>
        <begin position="6"/>
        <end position="28"/>
    </location>
</feature>
<dbReference type="InterPro" id="IPR011990">
    <property type="entry name" value="TPR-like_helical_dom_sf"/>
</dbReference>
<keyword evidence="6" id="KW-1185">Reference proteome</keyword>
<keyword evidence="4" id="KW-1133">Transmembrane helix</keyword>
<evidence type="ECO:0000256" key="4">
    <source>
        <dbReference type="SAM" id="Phobius"/>
    </source>
</evidence>
<dbReference type="Gene3D" id="3.40.50.10070">
    <property type="entry name" value="TolB, N-terminal domain"/>
    <property type="match status" value="1"/>
</dbReference>